<dbReference type="RefSeq" id="WP_377801908.1">
    <property type="nucleotide sequence ID" value="NZ_JBHSLW010000139.1"/>
</dbReference>
<evidence type="ECO:0000313" key="3">
    <source>
        <dbReference type="Proteomes" id="UP001596053"/>
    </source>
</evidence>
<evidence type="ECO:0000313" key="2">
    <source>
        <dbReference type="EMBL" id="MFC5423870.1"/>
    </source>
</evidence>
<name>A0ABW0J253_9HYPH</name>
<gene>
    <name evidence="2" type="ORF">ACFPOB_30575</name>
</gene>
<proteinExistence type="predicted"/>
<organism evidence="2 3">
    <name type="scientific">Bosea eneae</name>
    <dbReference type="NCBI Taxonomy" id="151454"/>
    <lineage>
        <taxon>Bacteria</taxon>
        <taxon>Pseudomonadati</taxon>
        <taxon>Pseudomonadota</taxon>
        <taxon>Alphaproteobacteria</taxon>
        <taxon>Hyphomicrobiales</taxon>
        <taxon>Boseaceae</taxon>
        <taxon>Bosea</taxon>
    </lineage>
</organism>
<comment type="caution">
    <text evidence="2">The sequence shown here is derived from an EMBL/GenBank/DDBJ whole genome shotgun (WGS) entry which is preliminary data.</text>
</comment>
<protein>
    <submittedName>
        <fullName evidence="2">Uncharacterized protein</fullName>
    </submittedName>
</protein>
<keyword evidence="1" id="KW-0472">Membrane</keyword>
<reference evidence="3" key="1">
    <citation type="journal article" date="2019" name="Int. J. Syst. Evol. Microbiol.">
        <title>The Global Catalogue of Microorganisms (GCM) 10K type strain sequencing project: providing services to taxonomists for standard genome sequencing and annotation.</title>
        <authorList>
            <consortium name="The Broad Institute Genomics Platform"/>
            <consortium name="The Broad Institute Genome Sequencing Center for Infectious Disease"/>
            <person name="Wu L."/>
            <person name="Ma J."/>
        </authorList>
    </citation>
    <scope>NUCLEOTIDE SEQUENCE [LARGE SCALE GENOMIC DNA]</scope>
    <source>
        <strain evidence="3">NCAIM B.01391</strain>
    </source>
</reference>
<accession>A0ABW0J253</accession>
<evidence type="ECO:0000256" key="1">
    <source>
        <dbReference type="SAM" id="Phobius"/>
    </source>
</evidence>
<feature type="transmembrane region" description="Helical" evidence="1">
    <location>
        <begin position="58"/>
        <end position="81"/>
    </location>
</feature>
<feature type="transmembrane region" description="Helical" evidence="1">
    <location>
        <begin position="87"/>
        <end position="105"/>
    </location>
</feature>
<keyword evidence="1" id="KW-0812">Transmembrane</keyword>
<dbReference type="Proteomes" id="UP001596053">
    <property type="component" value="Unassembled WGS sequence"/>
</dbReference>
<dbReference type="EMBL" id="JBHSLW010000139">
    <property type="protein sequence ID" value="MFC5423870.1"/>
    <property type="molecule type" value="Genomic_DNA"/>
</dbReference>
<sequence length="172" mass="18983">MMRKSLIKLLLIPLDLAVGLAILLDELLRPVYRPLIAWFASLRLVARLEAAIGRLPPYGALVALAIPFAIVEPLKLLGLLFLARGAFTAGIVTTAIGHLAGFLLVERVYHAGRAQLLTIPWFARIMGWIEAIRQAVIGRIKASTAWQKAVALVRAARERLRGVKLWLARLRA</sequence>
<keyword evidence="1" id="KW-1133">Transmembrane helix</keyword>
<keyword evidence="3" id="KW-1185">Reference proteome</keyword>